<dbReference type="PANTHER" id="PTHR30055">
    <property type="entry name" value="HTH-TYPE TRANSCRIPTIONAL REGULATOR RUTR"/>
    <property type="match status" value="1"/>
</dbReference>
<evidence type="ECO:0000313" key="7">
    <source>
        <dbReference type="EMBL" id="WLF44464.1"/>
    </source>
</evidence>
<dbReference type="SUPFAM" id="SSF46689">
    <property type="entry name" value="Homeodomain-like"/>
    <property type="match status" value="1"/>
</dbReference>
<dbReference type="Proteomes" id="UP001231166">
    <property type="component" value="Chromosome"/>
</dbReference>
<keyword evidence="2 4" id="KW-0238">DNA-binding</keyword>
<evidence type="ECO:0000256" key="2">
    <source>
        <dbReference type="ARBA" id="ARBA00023125"/>
    </source>
</evidence>
<evidence type="ECO:0000259" key="5">
    <source>
        <dbReference type="PROSITE" id="PS50977"/>
    </source>
</evidence>
<dbReference type="InterPro" id="IPR036271">
    <property type="entry name" value="Tet_transcr_reg_TetR-rel_C_sf"/>
</dbReference>
<evidence type="ECO:0000256" key="3">
    <source>
        <dbReference type="ARBA" id="ARBA00023163"/>
    </source>
</evidence>
<dbReference type="EMBL" id="CP130953">
    <property type="protein sequence ID" value="WLF44464.1"/>
    <property type="molecule type" value="Genomic_DNA"/>
</dbReference>
<sequence>MSAADTEVSRVSPRYGEGRTALLAAAVRVGAEQGLRNLTYRSVAREAGVAHGLVAHHFGSRDALLEAALRYSLDNSVPSMSTRPGSGDLEALFGGIVDMVGSLPHDLAFQYELILESRRRPELRRHVDSLYSAFEETLAAELEAGGLTSDPSFVHLIFAAVDGLVFQQLTIADPVRTSAALGHLRTLLTLAGHREE</sequence>
<evidence type="ECO:0000313" key="8">
    <source>
        <dbReference type="Proteomes" id="UP001066327"/>
    </source>
</evidence>
<evidence type="ECO:0000313" key="6">
    <source>
        <dbReference type="EMBL" id="MCZ4588343.1"/>
    </source>
</evidence>
<organism evidence="7 9">
    <name type="scientific">Rhodococcus opacus</name>
    <name type="common">Nocardia opaca</name>
    <dbReference type="NCBI Taxonomy" id="37919"/>
    <lineage>
        <taxon>Bacteria</taxon>
        <taxon>Bacillati</taxon>
        <taxon>Actinomycetota</taxon>
        <taxon>Actinomycetes</taxon>
        <taxon>Mycobacteriales</taxon>
        <taxon>Nocardiaceae</taxon>
        <taxon>Rhodococcus</taxon>
    </lineage>
</organism>
<dbReference type="SUPFAM" id="SSF48498">
    <property type="entry name" value="Tetracyclin repressor-like, C-terminal domain"/>
    <property type="match status" value="1"/>
</dbReference>
<dbReference type="InterPro" id="IPR050109">
    <property type="entry name" value="HTH-type_TetR-like_transc_reg"/>
</dbReference>
<dbReference type="RefSeq" id="WP_167120708.1">
    <property type="nucleotide sequence ID" value="NZ_CP130953.1"/>
</dbReference>
<reference evidence="7" key="2">
    <citation type="submission" date="2023-07" db="EMBL/GenBank/DDBJ databases">
        <title>Genomic analysis of Rhodococcus opacus VOC-14 with glycol ethers degradation activity.</title>
        <authorList>
            <person name="Narkevich D.A."/>
            <person name="Hlushen A.M."/>
            <person name="Akhremchuk A.E."/>
            <person name="Sikolenko M.A."/>
            <person name="Valentovich L.N."/>
        </authorList>
    </citation>
    <scope>NUCLEOTIDE SEQUENCE</scope>
    <source>
        <strain evidence="7">VOC-14</strain>
    </source>
</reference>
<name>A0AAX3Y8H6_RHOOP</name>
<feature type="domain" description="HTH tetR-type" evidence="5">
    <location>
        <begin position="16"/>
        <end position="76"/>
    </location>
</feature>
<feature type="DNA-binding region" description="H-T-H motif" evidence="4">
    <location>
        <begin position="39"/>
        <end position="58"/>
    </location>
</feature>
<reference evidence="6" key="1">
    <citation type="submission" date="2022-12" db="EMBL/GenBank/DDBJ databases">
        <authorList>
            <person name="Krivoruchko A.V."/>
            <person name="Elkin A."/>
        </authorList>
    </citation>
    <scope>NUCLEOTIDE SEQUENCE</scope>
    <source>
        <strain evidence="6">IEGM 249</strain>
    </source>
</reference>
<keyword evidence="3" id="KW-0804">Transcription</keyword>
<dbReference type="InterPro" id="IPR009057">
    <property type="entry name" value="Homeodomain-like_sf"/>
</dbReference>
<dbReference type="PRINTS" id="PR00455">
    <property type="entry name" value="HTHTETR"/>
</dbReference>
<dbReference type="Pfam" id="PF00440">
    <property type="entry name" value="TetR_N"/>
    <property type="match status" value="1"/>
</dbReference>
<keyword evidence="1" id="KW-0805">Transcription regulation</keyword>
<gene>
    <name evidence="6" type="ORF">O4328_32560</name>
    <name evidence="7" type="ORF">Q5707_21120</name>
</gene>
<protein>
    <submittedName>
        <fullName evidence="7">TetR family transcriptional regulator</fullName>
    </submittedName>
</protein>
<dbReference type="Gene3D" id="1.10.357.10">
    <property type="entry name" value="Tetracycline Repressor, domain 2"/>
    <property type="match status" value="1"/>
</dbReference>
<dbReference type="PANTHER" id="PTHR30055:SF234">
    <property type="entry name" value="HTH-TYPE TRANSCRIPTIONAL REGULATOR BETI"/>
    <property type="match status" value="1"/>
</dbReference>
<proteinExistence type="predicted"/>
<dbReference type="GO" id="GO:0000976">
    <property type="term" value="F:transcription cis-regulatory region binding"/>
    <property type="evidence" value="ECO:0007669"/>
    <property type="project" value="TreeGrafter"/>
</dbReference>
<evidence type="ECO:0000256" key="1">
    <source>
        <dbReference type="ARBA" id="ARBA00023015"/>
    </source>
</evidence>
<dbReference type="AlphaFoldDB" id="A0AAX3Y8H6"/>
<keyword evidence="8" id="KW-1185">Reference proteome</keyword>
<dbReference type="PROSITE" id="PS50977">
    <property type="entry name" value="HTH_TETR_2"/>
    <property type="match status" value="1"/>
</dbReference>
<dbReference type="InterPro" id="IPR001647">
    <property type="entry name" value="HTH_TetR"/>
</dbReference>
<dbReference type="Proteomes" id="UP001066327">
    <property type="component" value="Unassembled WGS sequence"/>
</dbReference>
<dbReference type="Pfam" id="PF17940">
    <property type="entry name" value="TetR_C_31"/>
    <property type="match status" value="1"/>
</dbReference>
<dbReference type="EMBL" id="JAPWIS010000021">
    <property type="protein sequence ID" value="MCZ4588343.1"/>
    <property type="molecule type" value="Genomic_DNA"/>
</dbReference>
<evidence type="ECO:0000313" key="9">
    <source>
        <dbReference type="Proteomes" id="UP001231166"/>
    </source>
</evidence>
<dbReference type="GO" id="GO:0003700">
    <property type="term" value="F:DNA-binding transcription factor activity"/>
    <property type="evidence" value="ECO:0007669"/>
    <property type="project" value="TreeGrafter"/>
</dbReference>
<accession>A0AAX3Y8H6</accession>
<dbReference type="InterPro" id="IPR041583">
    <property type="entry name" value="TetR_C_31"/>
</dbReference>
<evidence type="ECO:0000256" key="4">
    <source>
        <dbReference type="PROSITE-ProRule" id="PRU00335"/>
    </source>
</evidence>